<dbReference type="GO" id="GO:0006661">
    <property type="term" value="P:phosphatidylinositol biosynthetic process"/>
    <property type="evidence" value="ECO:0007669"/>
    <property type="project" value="TreeGrafter"/>
</dbReference>
<gene>
    <name evidence="13" type="ORF">L596_014038</name>
</gene>
<dbReference type="InterPro" id="IPR049941">
    <property type="entry name" value="LPLAT_7/PORCN-like"/>
</dbReference>
<dbReference type="Pfam" id="PF03062">
    <property type="entry name" value="MBOAT"/>
    <property type="match status" value="1"/>
</dbReference>
<evidence type="ECO:0000313" key="13">
    <source>
        <dbReference type="EMBL" id="TKR79882.1"/>
    </source>
</evidence>
<comment type="similarity">
    <text evidence="3">Belongs to the membrane-bound acyltransferase family.</text>
</comment>
<feature type="transmembrane region" description="Helical" evidence="12">
    <location>
        <begin position="14"/>
        <end position="33"/>
    </location>
</feature>
<dbReference type="GO" id="GO:0016020">
    <property type="term" value="C:membrane"/>
    <property type="evidence" value="ECO:0007669"/>
    <property type="project" value="UniProtKB-SubCell"/>
</dbReference>
<dbReference type="EMBL" id="AZBU02000004">
    <property type="protein sequence ID" value="TKR79882.1"/>
    <property type="molecule type" value="Genomic_DNA"/>
</dbReference>
<evidence type="ECO:0000256" key="5">
    <source>
        <dbReference type="ARBA" id="ARBA00022692"/>
    </source>
</evidence>
<dbReference type="GO" id="GO:0071617">
    <property type="term" value="F:lysophospholipid acyltransferase activity"/>
    <property type="evidence" value="ECO:0007669"/>
    <property type="project" value="TreeGrafter"/>
</dbReference>
<keyword evidence="8" id="KW-0012">Acyltransferase</keyword>
<evidence type="ECO:0000313" key="14">
    <source>
        <dbReference type="Proteomes" id="UP000298663"/>
    </source>
</evidence>
<dbReference type="PANTHER" id="PTHR13906">
    <property type="entry name" value="PORCUPINE"/>
    <property type="match status" value="1"/>
</dbReference>
<dbReference type="AlphaFoldDB" id="A0A4U5NBJ6"/>
<evidence type="ECO:0000256" key="7">
    <source>
        <dbReference type="ARBA" id="ARBA00023136"/>
    </source>
</evidence>
<keyword evidence="7 12" id="KW-0472">Membrane</keyword>
<keyword evidence="14" id="KW-1185">Reference proteome</keyword>
<dbReference type="GO" id="GO:0044233">
    <property type="term" value="C:mitochondria-associated endoplasmic reticulum membrane contact site"/>
    <property type="evidence" value="ECO:0007669"/>
    <property type="project" value="TreeGrafter"/>
</dbReference>
<keyword evidence="6 12" id="KW-1133">Transmembrane helix</keyword>
<feature type="compositionally biased region" description="Low complexity" evidence="11">
    <location>
        <begin position="403"/>
        <end position="433"/>
    </location>
</feature>
<accession>A0A4U5NBJ6</accession>
<dbReference type="GO" id="GO:0030258">
    <property type="term" value="P:lipid modification"/>
    <property type="evidence" value="ECO:0007669"/>
    <property type="project" value="TreeGrafter"/>
</dbReference>
<evidence type="ECO:0000256" key="1">
    <source>
        <dbReference type="ARBA" id="ARBA00004141"/>
    </source>
</evidence>
<evidence type="ECO:0000256" key="11">
    <source>
        <dbReference type="SAM" id="MobiDB-lite"/>
    </source>
</evidence>
<keyword evidence="4" id="KW-0808">Transferase</keyword>
<dbReference type="Proteomes" id="UP000298663">
    <property type="component" value="Unassembled WGS sequence"/>
</dbReference>
<evidence type="ECO:0000256" key="12">
    <source>
        <dbReference type="SAM" id="Phobius"/>
    </source>
</evidence>
<sequence>MSLADFLYSIRGDLTYASLLILSAAVCFAVHRFRLYAERRFLDGAIGCAICVLFLGPLTLYSAVVVGAHLLLYRFVECPKLLSKISFFGTFTYLLVLRCIHMFSPLPKLEFIANAVQLLMTLRTIGLSYEIADARKALKNKEEEPALDRFGKPIRYIEEPSTLDAFNYLYGFAGLFTGPYYTYEMYSDSVKYNFVSRVPVKDLIVERLSRLMWSLPALLFFYWLAPVELCKAENVNERYLITRFVLAAAAFAYLRMRIYTAWAISESICIACGIGVYPMEAEPESCHGPRNVEALTLPDWKEFSAEAINNLDIPKVEWSDGFRSGMRAWNRSVQYWLASFVYKRSPRAIRYECRTRCSSAPSGTGSTPVTFSLSSQFRSAPRPRISCSAGSPKTPKRSGEIRSSSSSGSSSAVAASKCSPRVSSSSRGRTPSAFGADFTGGSRTVAIIACSFILPKERSHKTVQKKEN</sequence>
<evidence type="ECO:0000256" key="6">
    <source>
        <dbReference type="ARBA" id="ARBA00022989"/>
    </source>
</evidence>
<dbReference type="OrthoDB" id="7663182at2759"/>
<evidence type="ECO:0000256" key="2">
    <source>
        <dbReference type="ARBA" id="ARBA00005074"/>
    </source>
</evidence>
<feature type="compositionally biased region" description="Polar residues" evidence="11">
    <location>
        <begin position="357"/>
        <end position="378"/>
    </location>
</feature>
<comment type="pathway">
    <text evidence="2">Lipid metabolism; phospholipid metabolism.</text>
</comment>
<evidence type="ECO:0000256" key="8">
    <source>
        <dbReference type="ARBA" id="ARBA00023315"/>
    </source>
</evidence>
<comment type="subcellular location">
    <subcellularLocation>
        <location evidence="1">Membrane</location>
        <topology evidence="1">Multi-pass membrane protein</topology>
    </subcellularLocation>
</comment>
<organism evidence="13 14">
    <name type="scientific">Steinernema carpocapsae</name>
    <name type="common">Entomopathogenic nematode</name>
    <dbReference type="NCBI Taxonomy" id="34508"/>
    <lineage>
        <taxon>Eukaryota</taxon>
        <taxon>Metazoa</taxon>
        <taxon>Ecdysozoa</taxon>
        <taxon>Nematoda</taxon>
        <taxon>Chromadorea</taxon>
        <taxon>Rhabditida</taxon>
        <taxon>Tylenchina</taxon>
        <taxon>Panagrolaimomorpha</taxon>
        <taxon>Strongyloidoidea</taxon>
        <taxon>Steinernematidae</taxon>
        <taxon>Steinernema</taxon>
    </lineage>
</organism>
<keyword evidence="5 12" id="KW-0812">Transmembrane</keyword>
<name>A0A4U5NBJ6_STECR</name>
<feature type="region of interest" description="Disordered" evidence="11">
    <location>
        <begin position="357"/>
        <end position="439"/>
    </location>
</feature>
<evidence type="ECO:0000256" key="3">
    <source>
        <dbReference type="ARBA" id="ARBA00010323"/>
    </source>
</evidence>
<reference evidence="13 14" key="2">
    <citation type="journal article" date="2019" name="G3 (Bethesda)">
        <title>Hybrid Assembly of the Genome of the Entomopathogenic Nematode Steinernema carpocapsae Identifies the X-Chromosome.</title>
        <authorList>
            <person name="Serra L."/>
            <person name="Macchietto M."/>
            <person name="Macias-Munoz A."/>
            <person name="McGill C.J."/>
            <person name="Rodriguez I.M."/>
            <person name="Rodriguez B."/>
            <person name="Murad R."/>
            <person name="Mortazavi A."/>
        </authorList>
    </citation>
    <scope>NUCLEOTIDE SEQUENCE [LARGE SCALE GENOMIC DNA]</scope>
    <source>
        <strain evidence="13 14">ALL</strain>
    </source>
</reference>
<dbReference type="PANTHER" id="PTHR13906:SF16">
    <property type="entry name" value="LYSOPHOSPHOLIPID ACYLTRANSFERASE 7"/>
    <property type="match status" value="1"/>
</dbReference>
<comment type="caution">
    <text evidence="13">The sequence shown here is derived from an EMBL/GenBank/DDBJ whole genome shotgun (WGS) entry which is preliminary data.</text>
</comment>
<reference evidence="13 14" key="1">
    <citation type="journal article" date="2015" name="Genome Biol.">
        <title>Comparative genomics of Steinernema reveals deeply conserved gene regulatory networks.</title>
        <authorList>
            <person name="Dillman A.R."/>
            <person name="Macchietto M."/>
            <person name="Porter C.F."/>
            <person name="Rogers A."/>
            <person name="Williams B."/>
            <person name="Antoshechkin I."/>
            <person name="Lee M.M."/>
            <person name="Goodwin Z."/>
            <person name="Lu X."/>
            <person name="Lewis E.E."/>
            <person name="Goodrich-Blair H."/>
            <person name="Stock S.P."/>
            <person name="Adams B.J."/>
            <person name="Sternberg P.W."/>
            <person name="Mortazavi A."/>
        </authorList>
    </citation>
    <scope>NUCLEOTIDE SEQUENCE [LARGE SCALE GENOMIC DNA]</scope>
    <source>
        <strain evidence="13 14">ALL</strain>
    </source>
</reference>
<dbReference type="STRING" id="34508.A0A4U5NBJ6"/>
<protein>
    <recommendedName>
        <fullName evidence="10">Lysophospholipid acyltransferase 7</fullName>
    </recommendedName>
</protein>
<evidence type="ECO:0000256" key="10">
    <source>
        <dbReference type="ARBA" id="ARBA00093678"/>
    </source>
</evidence>
<feature type="transmembrane region" description="Helical" evidence="12">
    <location>
        <begin position="45"/>
        <end position="75"/>
    </location>
</feature>
<evidence type="ECO:0000256" key="9">
    <source>
        <dbReference type="ARBA" id="ARBA00025707"/>
    </source>
</evidence>
<proteinExistence type="inferred from homology"/>
<dbReference type="InterPro" id="IPR004299">
    <property type="entry name" value="MBOAT_fam"/>
</dbReference>
<evidence type="ECO:0000256" key="4">
    <source>
        <dbReference type="ARBA" id="ARBA00022679"/>
    </source>
</evidence>
<comment type="pathway">
    <text evidence="9">Phospholipid metabolism.</text>
</comment>